<feature type="compositionally biased region" description="Basic and acidic residues" evidence="1">
    <location>
        <begin position="1"/>
        <end position="32"/>
    </location>
</feature>
<dbReference type="Proteomes" id="UP000324222">
    <property type="component" value="Unassembled WGS sequence"/>
</dbReference>
<evidence type="ECO:0000256" key="1">
    <source>
        <dbReference type="SAM" id="MobiDB-lite"/>
    </source>
</evidence>
<dbReference type="EMBL" id="VSRR010039279">
    <property type="protein sequence ID" value="MPC74604.1"/>
    <property type="molecule type" value="Genomic_DNA"/>
</dbReference>
<evidence type="ECO:0000313" key="3">
    <source>
        <dbReference type="Proteomes" id="UP000324222"/>
    </source>
</evidence>
<comment type="caution">
    <text evidence="2">The sequence shown here is derived from an EMBL/GenBank/DDBJ whole genome shotgun (WGS) entry which is preliminary data.</text>
</comment>
<evidence type="ECO:0000313" key="2">
    <source>
        <dbReference type="EMBL" id="MPC74604.1"/>
    </source>
</evidence>
<dbReference type="AlphaFoldDB" id="A0A5B7I1K7"/>
<name>A0A5B7I1K7_PORTR</name>
<sequence length="59" mass="6632">MAIEPPRGRSDEEATDKTEGEGKKTPLYEDKPVTTVGRNTTGWTLISDDNNIKKQQQQQ</sequence>
<organism evidence="2 3">
    <name type="scientific">Portunus trituberculatus</name>
    <name type="common">Swimming crab</name>
    <name type="synonym">Neptunus trituberculatus</name>
    <dbReference type="NCBI Taxonomy" id="210409"/>
    <lineage>
        <taxon>Eukaryota</taxon>
        <taxon>Metazoa</taxon>
        <taxon>Ecdysozoa</taxon>
        <taxon>Arthropoda</taxon>
        <taxon>Crustacea</taxon>
        <taxon>Multicrustacea</taxon>
        <taxon>Malacostraca</taxon>
        <taxon>Eumalacostraca</taxon>
        <taxon>Eucarida</taxon>
        <taxon>Decapoda</taxon>
        <taxon>Pleocyemata</taxon>
        <taxon>Brachyura</taxon>
        <taxon>Eubrachyura</taxon>
        <taxon>Portunoidea</taxon>
        <taxon>Portunidae</taxon>
        <taxon>Portuninae</taxon>
        <taxon>Portunus</taxon>
    </lineage>
</organism>
<proteinExistence type="predicted"/>
<feature type="compositionally biased region" description="Polar residues" evidence="1">
    <location>
        <begin position="36"/>
        <end position="49"/>
    </location>
</feature>
<protein>
    <submittedName>
        <fullName evidence="2">Uncharacterized protein</fullName>
    </submittedName>
</protein>
<gene>
    <name evidence="2" type="ORF">E2C01_068970</name>
</gene>
<feature type="region of interest" description="Disordered" evidence="1">
    <location>
        <begin position="1"/>
        <end position="59"/>
    </location>
</feature>
<reference evidence="2 3" key="1">
    <citation type="submission" date="2019-05" db="EMBL/GenBank/DDBJ databases">
        <title>Another draft genome of Portunus trituberculatus and its Hox gene families provides insights of decapod evolution.</title>
        <authorList>
            <person name="Jeong J.-H."/>
            <person name="Song I."/>
            <person name="Kim S."/>
            <person name="Choi T."/>
            <person name="Kim D."/>
            <person name="Ryu S."/>
            <person name="Kim W."/>
        </authorList>
    </citation>
    <scope>NUCLEOTIDE SEQUENCE [LARGE SCALE GENOMIC DNA]</scope>
    <source>
        <tissue evidence="2">Muscle</tissue>
    </source>
</reference>
<accession>A0A5B7I1K7</accession>
<keyword evidence="3" id="KW-1185">Reference proteome</keyword>